<evidence type="ECO:0000256" key="1">
    <source>
        <dbReference type="ARBA" id="ARBA00010364"/>
    </source>
</evidence>
<protein>
    <recommendedName>
        <fullName evidence="4">DUF167 domain protein</fullName>
    </recommendedName>
</protein>
<evidence type="ECO:0000313" key="3">
    <source>
        <dbReference type="Proteomes" id="UP000811619"/>
    </source>
</evidence>
<dbReference type="InterPro" id="IPR036591">
    <property type="entry name" value="YggU-like_sf"/>
</dbReference>
<reference evidence="2" key="1">
    <citation type="journal article" date="2020" name="bioRxiv">
        <title>Whole genome comparisons of ergot fungi reveals the divergence and evolution of species within the genus Claviceps are the result of varying mechanisms driving genome evolution and host range expansion.</title>
        <authorList>
            <person name="Wyka S.A."/>
            <person name="Mondo S.J."/>
            <person name="Liu M."/>
            <person name="Dettman J."/>
            <person name="Nalam V."/>
            <person name="Broders K.D."/>
        </authorList>
    </citation>
    <scope>NUCLEOTIDE SEQUENCE</scope>
    <source>
        <strain evidence="2">CCC 489</strain>
    </source>
</reference>
<dbReference type="NCBIfam" id="TIGR00251">
    <property type="entry name" value="DUF167 family protein"/>
    <property type="match status" value="1"/>
</dbReference>
<dbReference type="InterPro" id="IPR003746">
    <property type="entry name" value="DUF167"/>
</dbReference>
<gene>
    <name evidence="2" type="ORF">E4U42_001476</name>
</gene>
<dbReference type="Gene3D" id="3.30.1200.10">
    <property type="entry name" value="YggU-like"/>
    <property type="match status" value="1"/>
</dbReference>
<keyword evidence="3" id="KW-1185">Reference proteome</keyword>
<accession>A0A8K0IZ81</accession>
<comment type="caution">
    <text evidence="2">The sequence shown here is derived from an EMBL/GenBank/DDBJ whole genome shotgun (WGS) entry which is preliminary data.</text>
</comment>
<sequence>MSAAVRFLPNKHGSPALGFVQLQLRVKAGASKPRQGILAVTSSAVELCVAAQPRQGEANGAVLQVLSQALAVSKSRLRIVSGFKSRDKIATMDCDEADGSAYADAILNLLHKAASHATPPPTCDG</sequence>
<dbReference type="Proteomes" id="UP000811619">
    <property type="component" value="Unassembled WGS sequence"/>
</dbReference>
<name>A0A8K0IZ81_9HYPO</name>
<evidence type="ECO:0000313" key="2">
    <source>
        <dbReference type="EMBL" id="KAG5913106.1"/>
    </source>
</evidence>
<dbReference type="EMBL" id="SRPY01001440">
    <property type="protein sequence ID" value="KAG5913106.1"/>
    <property type="molecule type" value="Genomic_DNA"/>
</dbReference>
<dbReference type="SMART" id="SM01152">
    <property type="entry name" value="DUF167"/>
    <property type="match status" value="1"/>
</dbReference>
<organism evidence="2 3">
    <name type="scientific">Claviceps africana</name>
    <dbReference type="NCBI Taxonomy" id="83212"/>
    <lineage>
        <taxon>Eukaryota</taxon>
        <taxon>Fungi</taxon>
        <taxon>Dikarya</taxon>
        <taxon>Ascomycota</taxon>
        <taxon>Pezizomycotina</taxon>
        <taxon>Sordariomycetes</taxon>
        <taxon>Hypocreomycetidae</taxon>
        <taxon>Hypocreales</taxon>
        <taxon>Clavicipitaceae</taxon>
        <taxon>Claviceps</taxon>
    </lineage>
</organism>
<dbReference type="SUPFAM" id="SSF69786">
    <property type="entry name" value="YggU-like"/>
    <property type="match status" value="1"/>
</dbReference>
<comment type="similarity">
    <text evidence="1">Belongs to the UPF0235 family.</text>
</comment>
<dbReference type="OrthoDB" id="244097at2759"/>
<proteinExistence type="inferred from homology"/>
<dbReference type="AlphaFoldDB" id="A0A8K0IZ81"/>
<dbReference type="Pfam" id="PF02594">
    <property type="entry name" value="DUF167"/>
    <property type="match status" value="1"/>
</dbReference>
<evidence type="ECO:0008006" key="4">
    <source>
        <dbReference type="Google" id="ProtNLM"/>
    </source>
</evidence>
<dbReference type="GO" id="GO:0005737">
    <property type="term" value="C:cytoplasm"/>
    <property type="evidence" value="ECO:0007669"/>
    <property type="project" value="TreeGrafter"/>
</dbReference>
<dbReference type="PANTHER" id="PTHR13420:SF7">
    <property type="entry name" value="UPF0235 PROTEIN C15ORF40"/>
    <property type="match status" value="1"/>
</dbReference>
<dbReference type="PANTHER" id="PTHR13420">
    <property type="entry name" value="UPF0235 PROTEIN C15ORF40"/>
    <property type="match status" value="1"/>
</dbReference>